<dbReference type="EMBL" id="CP097504">
    <property type="protein sequence ID" value="URD88857.1"/>
    <property type="molecule type" value="Genomic_DNA"/>
</dbReference>
<dbReference type="OrthoDB" id="2143914at2759"/>
<name>A0A9E7F747_9LILI</name>
<evidence type="ECO:0000256" key="1">
    <source>
        <dbReference type="SAM" id="MobiDB-lite"/>
    </source>
</evidence>
<evidence type="ECO:0000313" key="3">
    <source>
        <dbReference type="Proteomes" id="UP001055439"/>
    </source>
</evidence>
<dbReference type="GO" id="GO:0003677">
    <property type="term" value="F:DNA binding"/>
    <property type="evidence" value="ECO:0007669"/>
    <property type="project" value="UniProtKB-KW"/>
</dbReference>
<dbReference type="Proteomes" id="UP001055439">
    <property type="component" value="Chromosome 2"/>
</dbReference>
<organism evidence="2 3">
    <name type="scientific">Musa troglodytarum</name>
    <name type="common">fe'i banana</name>
    <dbReference type="NCBI Taxonomy" id="320322"/>
    <lineage>
        <taxon>Eukaryota</taxon>
        <taxon>Viridiplantae</taxon>
        <taxon>Streptophyta</taxon>
        <taxon>Embryophyta</taxon>
        <taxon>Tracheophyta</taxon>
        <taxon>Spermatophyta</taxon>
        <taxon>Magnoliopsida</taxon>
        <taxon>Liliopsida</taxon>
        <taxon>Zingiberales</taxon>
        <taxon>Musaceae</taxon>
        <taxon>Musa</taxon>
    </lineage>
</organism>
<feature type="region of interest" description="Disordered" evidence="1">
    <location>
        <begin position="41"/>
        <end position="88"/>
    </location>
</feature>
<accession>A0A9E7F747</accession>
<dbReference type="EMBL" id="CP097504">
    <property type="protein sequence ID" value="URD88855.1"/>
    <property type="molecule type" value="Genomic_DNA"/>
</dbReference>
<keyword evidence="2" id="KW-0238">DNA-binding</keyword>
<protein>
    <submittedName>
        <fullName evidence="2">Myb-like DNA-binding domain</fullName>
    </submittedName>
</protein>
<dbReference type="AlphaFoldDB" id="A0A9E7F747"/>
<evidence type="ECO:0000313" key="2">
    <source>
        <dbReference type="EMBL" id="URD88857.1"/>
    </source>
</evidence>
<keyword evidence="3" id="KW-1185">Reference proteome</keyword>
<reference evidence="2" key="1">
    <citation type="submission" date="2022-05" db="EMBL/GenBank/DDBJ databases">
        <title>The Musa troglodytarum L. genome provides insights into the mechanism of non-climacteric behaviour and enrichment of carotenoids.</title>
        <authorList>
            <person name="Wang J."/>
        </authorList>
    </citation>
    <scope>NUCLEOTIDE SEQUENCE</scope>
    <source>
        <tissue evidence="2">Leaf</tissue>
    </source>
</reference>
<sequence>MPGGQPLGFKTRKRNEWALEANGTDLVSTSATRFLVRTIARRVRNRPPPPTLKRLDPKRTKKRTPGDPIKQISPSLAHSRSEGGGSWWRSRPPASFRFAEAPASDRVCSIGEYMVFLC</sequence>
<proteinExistence type="predicted"/>
<gene>
    <name evidence="2" type="ORF">MUK42_28407</name>
</gene>